<comment type="caution">
    <text evidence="7">The sequence shown here is derived from an EMBL/GenBank/DDBJ whole genome shotgun (WGS) entry which is preliminary data.</text>
</comment>
<evidence type="ECO:0000256" key="5">
    <source>
        <dbReference type="SAM" id="Phobius"/>
    </source>
</evidence>
<dbReference type="InterPro" id="IPR003960">
    <property type="entry name" value="ATPase_AAA_CS"/>
</dbReference>
<accession>A0A6A8PZF3</accession>
<dbReference type="FunFam" id="3.40.50.300:FF:001025">
    <property type="entry name" value="ATPase family, AAA domain-containing 2B"/>
    <property type="match status" value="1"/>
</dbReference>
<sequence>MKKTNIKWSFFILLAIIFIIAFALILTSCASTDPRDAQFYIRDDSFYYNSSANITKVNFQVSFENNSIYKIVKNSITFDLYDNGKYVFQNSFNWDINIKPYSTLTKELSFSVNGKVDRLEVLNWEIVNASIWQSYKAYFITIIVIISILLVVYAIVQLGYNINEGCDPEDSFAVIIWILTSGWWSFLIAIGVAILPYLIYSGVWKTWSWVPPIIIVGGVVVLIGACFLVSFIYFVISAIHSRRAENQVISYNCDEVMNEYTKNQLNQVYKHVLLDICKASEFKVDEKIKKEELINLILSRRPDFKESDNTKKFSKPNDKEIKTLKSPPSKKPMFEDIVGLNKAKEAFIEKIILPFKHKEIFEKFNKKIGGGILLYGLSGTGKTMFAEATSNELNALFIPIKCSDIKTKWYGESEQKIHKIFERARKQEKAIIFFDEFEAIGTKRMDNAISEGNDIVPQLLSEMQGIDNLKNESNIIVIAATNKPWMIDSAFLRPGRFDEKIYIPLPDYESRKKMFEIQLSSLPIADNFDFDYLASITENFNGDDIKEVCEKIKMSAIKKNINNNQEHKIEMEDVKQIEKDIKSSVNLQDIQKLKEFEKNFY</sequence>
<reference evidence="7" key="1">
    <citation type="submission" date="2019-11" db="EMBL/GenBank/DDBJ databases">
        <title>Draft genome sequence of Mycoplasma hominis strain MH-1.</title>
        <authorList>
            <person name="Ruan Z."/>
            <person name="Zhang J."/>
            <person name="Xie X."/>
        </authorList>
    </citation>
    <scope>NUCLEOTIDE SEQUENCE</scope>
    <source>
        <strain evidence="7">MH-1</strain>
    </source>
</reference>
<dbReference type="Gene3D" id="1.10.8.60">
    <property type="match status" value="1"/>
</dbReference>
<feature type="transmembrane region" description="Helical" evidence="5">
    <location>
        <begin position="137"/>
        <end position="160"/>
    </location>
</feature>
<dbReference type="EMBL" id="WMLC01000037">
    <property type="protein sequence ID" value="MTH75934.1"/>
    <property type="molecule type" value="Genomic_DNA"/>
</dbReference>
<evidence type="ECO:0000259" key="6">
    <source>
        <dbReference type="SMART" id="SM00382"/>
    </source>
</evidence>
<gene>
    <name evidence="7" type="ORF">GLX26_02290</name>
</gene>
<dbReference type="InterPro" id="IPR050168">
    <property type="entry name" value="AAA_ATPase_domain"/>
</dbReference>
<dbReference type="InterPro" id="IPR027417">
    <property type="entry name" value="P-loop_NTPase"/>
</dbReference>
<dbReference type="PANTHER" id="PTHR23077:SF171">
    <property type="entry name" value="NUCLEAR VALOSIN-CONTAINING PROTEIN-LIKE"/>
    <property type="match status" value="1"/>
</dbReference>
<evidence type="ECO:0000256" key="3">
    <source>
        <dbReference type="ARBA" id="ARBA00023054"/>
    </source>
</evidence>
<dbReference type="AlphaFoldDB" id="A0A6A8PZF3"/>
<evidence type="ECO:0000256" key="2">
    <source>
        <dbReference type="ARBA" id="ARBA00022840"/>
    </source>
</evidence>
<evidence type="ECO:0000256" key="4">
    <source>
        <dbReference type="RuleBase" id="RU003651"/>
    </source>
</evidence>
<feature type="transmembrane region" description="Helical" evidence="5">
    <location>
        <begin position="212"/>
        <end position="236"/>
    </location>
</feature>
<dbReference type="PROSITE" id="PS51257">
    <property type="entry name" value="PROKAR_LIPOPROTEIN"/>
    <property type="match status" value="1"/>
</dbReference>
<name>A0A6A8PZF3_METHO</name>
<dbReference type="Gene3D" id="3.40.50.300">
    <property type="entry name" value="P-loop containing nucleotide triphosphate hydrolases"/>
    <property type="match status" value="1"/>
</dbReference>
<dbReference type="InterPro" id="IPR003959">
    <property type="entry name" value="ATPase_AAA_core"/>
</dbReference>
<dbReference type="RefSeq" id="WP_160331789.1">
    <property type="nucleotide sequence ID" value="NZ_WMLC01000037.1"/>
</dbReference>
<proteinExistence type="inferred from homology"/>
<comment type="similarity">
    <text evidence="4">Belongs to the AAA ATPase family.</text>
</comment>
<dbReference type="PANTHER" id="PTHR23077">
    <property type="entry name" value="AAA-FAMILY ATPASE"/>
    <property type="match status" value="1"/>
</dbReference>
<feature type="domain" description="AAA+ ATPase" evidence="6">
    <location>
        <begin position="368"/>
        <end position="507"/>
    </location>
</feature>
<dbReference type="GO" id="GO:0005524">
    <property type="term" value="F:ATP binding"/>
    <property type="evidence" value="ECO:0007669"/>
    <property type="project" value="UniProtKB-KW"/>
</dbReference>
<protein>
    <submittedName>
        <fullName evidence="7">AAA family ATPase</fullName>
    </submittedName>
</protein>
<feature type="transmembrane region" description="Helical" evidence="5">
    <location>
        <begin position="172"/>
        <end position="200"/>
    </location>
</feature>
<keyword evidence="1 4" id="KW-0547">Nucleotide-binding</keyword>
<dbReference type="SUPFAM" id="SSF52540">
    <property type="entry name" value="P-loop containing nucleoside triphosphate hydrolases"/>
    <property type="match status" value="1"/>
</dbReference>
<keyword evidence="5" id="KW-0812">Transmembrane</keyword>
<keyword evidence="5" id="KW-1133">Transmembrane helix</keyword>
<keyword evidence="5" id="KW-0472">Membrane</keyword>
<dbReference type="PROSITE" id="PS00674">
    <property type="entry name" value="AAA"/>
    <property type="match status" value="1"/>
</dbReference>
<evidence type="ECO:0000256" key="1">
    <source>
        <dbReference type="ARBA" id="ARBA00022741"/>
    </source>
</evidence>
<dbReference type="InterPro" id="IPR041569">
    <property type="entry name" value="AAA_lid_3"/>
</dbReference>
<dbReference type="GO" id="GO:0016887">
    <property type="term" value="F:ATP hydrolysis activity"/>
    <property type="evidence" value="ECO:0007669"/>
    <property type="project" value="InterPro"/>
</dbReference>
<organism evidence="7">
    <name type="scientific">Metamycoplasma hominis</name>
    <name type="common">Mycoplasma hominis</name>
    <dbReference type="NCBI Taxonomy" id="2098"/>
    <lineage>
        <taxon>Bacteria</taxon>
        <taxon>Bacillati</taxon>
        <taxon>Mycoplasmatota</taxon>
        <taxon>Mycoplasmoidales</taxon>
        <taxon>Metamycoplasmataceae</taxon>
        <taxon>Metamycoplasma</taxon>
    </lineage>
</organism>
<dbReference type="Pfam" id="PF17862">
    <property type="entry name" value="AAA_lid_3"/>
    <property type="match status" value="1"/>
</dbReference>
<dbReference type="InterPro" id="IPR003593">
    <property type="entry name" value="AAA+_ATPase"/>
</dbReference>
<dbReference type="SMART" id="SM00382">
    <property type="entry name" value="AAA"/>
    <property type="match status" value="1"/>
</dbReference>
<keyword evidence="2 4" id="KW-0067">ATP-binding</keyword>
<keyword evidence="3" id="KW-0175">Coiled coil</keyword>
<evidence type="ECO:0000313" key="7">
    <source>
        <dbReference type="EMBL" id="MTH75934.1"/>
    </source>
</evidence>
<dbReference type="Pfam" id="PF00004">
    <property type="entry name" value="AAA"/>
    <property type="match status" value="1"/>
</dbReference>